<feature type="domain" description="Glycosyltransferase 61 catalytic" evidence="11">
    <location>
        <begin position="339"/>
        <end position="442"/>
    </location>
</feature>
<evidence type="ECO:0000256" key="3">
    <source>
        <dbReference type="ARBA" id="ARBA00022679"/>
    </source>
</evidence>
<dbReference type="RefSeq" id="XP_026487739.2">
    <property type="nucleotide sequence ID" value="XM_026631954.2"/>
</dbReference>
<evidence type="ECO:0000256" key="2">
    <source>
        <dbReference type="ARBA" id="ARBA00022676"/>
    </source>
</evidence>
<dbReference type="GeneID" id="113394588"/>
<sequence>MFIMSILIRIDIMKVFVYLLYFLMYLNKINSINLEDINIPPEHFPYFFNTFTEVAKVCADKSDCRYRDLVDRKVCWGYETNCTKSNSYHVTPSCPGDHRGWVKTKEAQFDTFYTQADFGYIKEQIQELMVICEATYSHDSSLECSKYLRFCRGRNLMLNFHGLVGRGDNLRYKMDILGPGQIGGYCQLYSERLMKEAEHMSALQSWAPEFVNFVKTPQRPIQDEMCDITIDKPTYIMKLDATVNMYHHFCDFFNLYASLHVNSTHPSTFTRDNHILIWETFTYDSAFKDAFKAFTVNPIWDLKKFRGKVVCFKNVVFPLLPRMIFGLYYNTPLIYGCERSGLFHAFSKHILHSLNVKLYPRINDKVRITLLSRGTTYRTILNENEIVNALLKVKGYHVQRVVYDRTVPFTEQLEITHNTDVFIGMHGAGLTHLLFLPDWAAVFEVYNCEDPNCYSDLSRLRGLKYVTWENKAKLVQQDQGHGPGGVSHAKFTNYSFDVEEFLRLVEVCASYVRNRQDFTNFIAGSMKKSREEL</sequence>
<protein>
    <recommendedName>
        <fullName evidence="7">EGF domain-specific O-linked N-acetylglucosamine transferase</fullName>
        <ecNumber evidence="1">2.4.1.255</ecNumber>
    </recommendedName>
    <alternativeName>
        <fullName evidence="8">Extracellular O-linked N-acetylglucosamine transferase</fullName>
    </alternativeName>
</protein>
<evidence type="ECO:0000256" key="1">
    <source>
        <dbReference type="ARBA" id="ARBA00011970"/>
    </source>
</evidence>
<organism evidence="12 13">
    <name type="scientific">Vanessa tameamea</name>
    <name type="common">Kamehameha butterfly</name>
    <dbReference type="NCBI Taxonomy" id="334116"/>
    <lineage>
        <taxon>Eukaryota</taxon>
        <taxon>Metazoa</taxon>
        <taxon>Ecdysozoa</taxon>
        <taxon>Arthropoda</taxon>
        <taxon>Hexapoda</taxon>
        <taxon>Insecta</taxon>
        <taxon>Pterygota</taxon>
        <taxon>Neoptera</taxon>
        <taxon>Endopterygota</taxon>
        <taxon>Lepidoptera</taxon>
        <taxon>Glossata</taxon>
        <taxon>Ditrysia</taxon>
        <taxon>Papilionoidea</taxon>
        <taxon>Nymphalidae</taxon>
        <taxon>Nymphalinae</taxon>
        <taxon>Vanessa</taxon>
    </lineage>
</organism>
<reference evidence="13" key="1">
    <citation type="submission" date="2025-08" db="UniProtKB">
        <authorList>
            <consortium name="RefSeq"/>
        </authorList>
    </citation>
    <scope>IDENTIFICATION</scope>
    <source>
        <tissue evidence="13">Whole body</tissue>
    </source>
</reference>
<dbReference type="Pfam" id="PF04577">
    <property type="entry name" value="Glyco_transf_61"/>
    <property type="match status" value="1"/>
</dbReference>
<dbReference type="PANTHER" id="PTHR20961:SF148">
    <property type="entry name" value="EGF DOMAIN-SPECIFIC O-LINKED N-ACETYLGLUCOSAMINE TRANSFERASE"/>
    <property type="match status" value="1"/>
</dbReference>
<evidence type="ECO:0000256" key="8">
    <source>
        <dbReference type="ARBA" id="ARBA00042574"/>
    </source>
</evidence>
<dbReference type="OrthoDB" id="529273at2759"/>
<dbReference type="Proteomes" id="UP001652626">
    <property type="component" value="Chromosome 4"/>
</dbReference>
<keyword evidence="5" id="KW-0256">Endoplasmic reticulum</keyword>
<evidence type="ECO:0000256" key="10">
    <source>
        <dbReference type="ARBA" id="ARBA00049432"/>
    </source>
</evidence>
<dbReference type="OMA" id="GHCELNR"/>
<gene>
    <name evidence="13" type="primary">Eogt</name>
</gene>
<accession>A0A8B8HSC1</accession>
<dbReference type="InterPro" id="IPR049625">
    <property type="entry name" value="Glyco_transf_61_cat"/>
</dbReference>
<evidence type="ECO:0000313" key="13">
    <source>
        <dbReference type="RefSeq" id="XP_026487739.2"/>
    </source>
</evidence>
<evidence type="ECO:0000256" key="6">
    <source>
        <dbReference type="ARBA" id="ARBA00023180"/>
    </source>
</evidence>
<evidence type="ECO:0000256" key="7">
    <source>
        <dbReference type="ARBA" id="ARBA00040944"/>
    </source>
</evidence>
<evidence type="ECO:0000256" key="9">
    <source>
        <dbReference type="ARBA" id="ARBA00048317"/>
    </source>
</evidence>
<evidence type="ECO:0000256" key="5">
    <source>
        <dbReference type="ARBA" id="ARBA00022824"/>
    </source>
</evidence>
<proteinExistence type="predicted"/>
<evidence type="ECO:0000313" key="12">
    <source>
        <dbReference type="Proteomes" id="UP001652626"/>
    </source>
</evidence>
<keyword evidence="3 13" id="KW-0808">Transferase</keyword>
<dbReference type="GO" id="GO:0005788">
    <property type="term" value="C:endoplasmic reticulum lumen"/>
    <property type="evidence" value="ECO:0007669"/>
    <property type="project" value="TreeGrafter"/>
</dbReference>
<dbReference type="EC" id="2.4.1.255" evidence="1"/>
<dbReference type="AlphaFoldDB" id="A0A8B8HSC1"/>
<keyword evidence="4" id="KW-0732">Signal</keyword>
<evidence type="ECO:0000256" key="4">
    <source>
        <dbReference type="ARBA" id="ARBA00022729"/>
    </source>
</evidence>
<keyword evidence="6" id="KW-0325">Glycoprotein</keyword>
<evidence type="ECO:0000259" key="11">
    <source>
        <dbReference type="Pfam" id="PF04577"/>
    </source>
</evidence>
<keyword evidence="2" id="KW-0328">Glycosyltransferase</keyword>
<keyword evidence="12" id="KW-1185">Reference proteome</keyword>
<dbReference type="InterPro" id="IPR007657">
    <property type="entry name" value="Glycosyltransferase_61"/>
</dbReference>
<dbReference type="PANTHER" id="PTHR20961">
    <property type="entry name" value="GLYCOSYLTRANSFERASE"/>
    <property type="match status" value="1"/>
</dbReference>
<comment type="catalytic activity">
    <reaction evidence="10">
        <text>L-threonyl-[protein] + UDP-N-acetyl-alpha-D-glucosamine = 3-O-(N-acetyl-beta-D-glucosaminyl)-L-threonyl-[protein] + UDP + H(+)</text>
        <dbReference type="Rhea" id="RHEA:48908"/>
        <dbReference type="Rhea" id="RHEA-COMP:11060"/>
        <dbReference type="Rhea" id="RHEA-COMP:12252"/>
        <dbReference type="ChEBI" id="CHEBI:15378"/>
        <dbReference type="ChEBI" id="CHEBI:30013"/>
        <dbReference type="ChEBI" id="CHEBI:57705"/>
        <dbReference type="ChEBI" id="CHEBI:58223"/>
        <dbReference type="ChEBI" id="CHEBI:90840"/>
        <dbReference type="EC" id="2.4.1.255"/>
    </reaction>
</comment>
<name>A0A8B8HSC1_VANTA</name>
<comment type="catalytic activity">
    <reaction evidence="9">
        <text>L-seryl-[protein] + UDP-N-acetyl-alpha-D-glucosamine = 3-O-(N-acetyl-beta-D-glucosaminyl)-L-seryl-[protein] + UDP + H(+)</text>
        <dbReference type="Rhea" id="RHEA:48904"/>
        <dbReference type="Rhea" id="RHEA-COMP:9863"/>
        <dbReference type="Rhea" id="RHEA-COMP:12251"/>
        <dbReference type="ChEBI" id="CHEBI:15378"/>
        <dbReference type="ChEBI" id="CHEBI:29999"/>
        <dbReference type="ChEBI" id="CHEBI:57705"/>
        <dbReference type="ChEBI" id="CHEBI:58223"/>
        <dbReference type="ChEBI" id="CHEBI:90838"/>
        <dbReference type="EC" id="2.4.1.255"/>
    </reaction>
</comment>
<dbReference type="GO" id="GO:0097363">
    <property type="term" value="F:protein O-acetylglucosaminyltransferase activity"/>
    <property type="evidence" value="ECO:0007669"/>
    <property type="project" value="UniProtKB-EC"/>
</dbReference>